<organism evidence="5 6">
    <name type="scientific">Dethiosulfatibacter aminovorans DSM 17477</name>
    <dbReference type="NCBI Taxonomy" id="1121476"/>
    <lineage>
        <taxon>Bacteria</taxon>
        <taxon>Bacillati</taxon>
        <taxon>Bacillota</taxon>
        <taxon>Tissierellia</taxon>
        <taxon>Dethiosulfatibacter</taxon>
    </lineage>
</organism>
<evidence type="ECO:0000256" key="1">
    <source>
        <dbReference type="ARBA" id="ARBA00022723"/>
    </source>
</evidence>
<dbReference type="AlphaFoldDB" id="A0A1M6FBX4"/>
<evidence type="ECO:0000256" key="2">
    <source>
        <dbReference type="ARBA" id="ARBA00023004"/>
    </source>
</evidence>
<sequence>MGRIDERDIMFARMNYEQGTAHYENYYTRNEDKKETDDDLRDKIVKNSKKTAYYNEIYSPLVDSNFRFLSDMRHLAEGPVSENRIELDRGSFSTTLKELALEFGASSCGIVRMKDYHFYTNRGRHAENYGEEIDVEKHKYGIVFTIEMDKDNVNRAPKIPSAVESTLGYAKGAMIGMMLSYYIRELGYFARNHMDGNYLVVAPAVAEDAVLGEVGRIGLLITRELGPRVRLGVVTTDLELVEDEKVDYGIRQFCRICGKCAVTCPGKAIPKDDWKPYHGIDMWKSNQESCFGIWTSLGTDCGVCMSTCPLSQDMDMEDRIKIGATHESRVEVLKKYNEKYGIRYFIKENPKWIK</sequence>
<keyword evidence="1" id="KW-0479">Metal-binding</keyword>
<accession>A0A1M6FBX4</accession>
<dbReference type="SUPFAM" id="SSF54862">
    <property type="entry name" value="4Fe-4S ferredoxins"/>
    <property type="match status" value="1"/>
</dbReference>
<evidence type="ECO:0000313" key="6">
    <source>
        <dbReference type="Proteomes" id="UP000184052"/>
    </source>
</evidence>
<dbReference type="PROSITE" id="PS51379">
    <property type="entry name" value="4FE4S_FER_2"/>
    <property type="match status" value="1"/>
</dbReference>
<dbReference type="OrthoDB" id="9784571at2"/>
<gene>
    <name evidence="5" type="ORF">SAMN02745751_01428</name>
</gene>
<dbReference type="RefSeq" id="WP_073048894.1">
    <property type="nucleotide sequence ID" value="NZ_FQZL01000008.1"/>
</dbReference>
<dbReference type="Pfam" id="PF12838">
    <property type="entry name" value="Fer4_7"/>
    <property type="match status" value="1"/>
</dbReference>
<dbReference type="GO" id="GO:0051536">
    <property type="term" value="F:iron-sulfur cluster binding"/>
    <property type="evidence" value="ECO:0007669"/>
    <property type="project" value="UniProtKB-KW"/>
</dbReference>
<reference evidence="5 6" key="1">
    <citation type="submission" date="2016-11" db="EMBL/GenBank/DDBJ databases">
        <authorList>
            <person name="Jaros S."/>
            <person name="Januszkiewicz K."/>
            <person name="Wedrychowicz H."/>
        </authorList>
    </citation>
    <scope>NUCLEOTIDE SEQUENCE [LARGE SCALE GENOMIC DNA]</scope>
    <source>
        <strain evidence="5 6">DSM 17477</strain>
    </source>
</reference>
<dbReference type="Proteomes" id="UP000184052">
    <property type="component" value="Unassembled WGS sequence"/>
</dbReference>
<evidence type="ECO:0000313" key="5">
    <source>
        <dbReference type="EMBL" id="SHI95172.1"/>
    </source>
</evidence>
<evidence type="ECO:0000256" key="3">
    <source>
        <dbReference type="ARBA" id="ARBA00023014"/>
    </source>
</evidence>
<dbReference type="PROSITE" id="PS00198">
    <property type="entry name" value="4FE4S_FER_1"/>
    <property type="match status" value="1"/>
</dbReference>
<keyword evidence="3" id="KW-0411">Iron-sulfur</keyword>
<dbReference type="PANTHER" id="PTHR42827">
    <property type="entry name" value="IRON-SULFUR CLUSTER-BINDING PROTEIN-RELATED"/>
    <property type="match status" value="1"/>
</dbReference>
<dbReference type="InterPro" id="IPR017896">
    <property type="entry name" value="4Fe4S_Fe-S-bd"/>
</dbReference>
<proteinExistence type="predicted"/>
<dbReference type="InterPro" id="IPR017900">
    <property type="entry name" value="4Fe4S_Fe_S_CS"/>
</dbReference>
<evidence type="ECO:0000259" key="4">
    <source>
        <dbReference type="PROSITE" id="PS51379"/>
    </source>
</evidence>
<dbReference type="STRING" id="1121476.SAMN02745751_01428"/>
<protein>
    <submittedName>
        <fullName evidence="5">Epoxyqueuosine reductase QueG (Queuosine biosynthesis)</fullName>
    </submittedName>
</protein>
<dbReference type="Gene3D" id="3.30.70.20">
    <property type="match status" value="1"/>
</dbReference>
<feature type="domain" description="4Fe-4S ferredoxin-type" evidence="4">
    <location>
        <begin position="242"/>
        <end position="274"/>
    </location>
</feature>
<dbReference type="EMBL" id="FQZL01000008">
    <property type="protein sequence ID" value="SHI95172.1"/>
    <property type="molecule type" value="Genomic_DNA"/>
</dbReference>
<dbReference type="GO" id="GO:0046872">
    <property type="term" value="F:metal ion binding"/>
    <property type="evidence" value="ECO:0007669"/>
    <property type="project" value="UniProtKB-KW"/>
</dbReference>
<keyword evidence="2" id="KW-0408">Iron</keyword>
<dbReference type="PANTHER" id="PTHR42827:SF1">
    <property type="entry name" value="IRON-SULFUR CLUSTER-BINDING PROTEIN"/>
    <property type="match status" value="1"/>
</dbReference>
<name>A0A1M6FBX4_9FIRM</name>
<keyword evidence="6" id="KW-1185">Reference proteome</keyword>